<keyword evidence="10" id="KW-1133">Transmembrane helix</keyword>
<evidence type="ECO:0000256" key="12">
    <source>
        <dbReference type="ARBA" id="ARBA00023136"/>
    </source>
</evidence>
<accession>A0A9W8E200</accession>
<dbReference type="SUPFAM" id="SSF52151">
    <property type="entry name" value="FabD/lysophospholipase-like"/>
    <property type="match status" value="1"/>
</dbReference>
<dbReference type="InterPro" id="IPR002641">
    <property type="entry name" value="PNPLA_dom"/>
</dbReference>
<feature type="compositionally biased region" description="Polar residues" evidence="15">
    <location>
        <begin position="183"/>
        <end position="195"/>
    </location>
</feature>
<dbReference type="InterPro" id="IPR056556">
    <property type="entry name" value="NTE1_P-loop_dom"/>
</dbReference>
<dbReference type="Gene3D" id="3.40.1090.10">
    <property type="entry name" value="Cytosolic phospholipase A2 catalytic domain"/>
    <property type="match status" value="1"/>
</dbReference>
<dbReference type="InterPro" id="IPR050301">
    <property type="entry name" value="NTE"/>
</dbReference>
<feature type="short sequence motif" description="DGA/G" evidence="13">
    <location>
        <begin position="1366"/>
        <end position="1368"/>
    </location>
</feature>
<dbReference type="GO" id="GO:0005789">
    <property type="term" value="C:endoplasmic reticulum membrane"/>
    <property type="evidence" value="ECO:0007669"/>
    <property type="project" value="UniProtKB-SubCell"/>
</dbReference>
<evidence type="ECO:0000259" key="16">
    <source>
        <dbReference type="PROSITE" id="PS50042"/>
    </source>
</evidence>
<feature type="active site" description="Nucleophile" evidence="13">
    <location>
        <position position="1248"/>
    </location>
</feature>
<dbReference type="GO" id="GO:0016042">
    <property type="term" value="P:lipid catabolic process"/>
    <property type="evidence" value="ECO:0007669"/>
    <property type="project" value="UniProtKB-UniRule"/>
</dbReference>
<dbReference type="GO" id="GO:0004622">
    <property type="term" value="F:phosphatidylcholine lysophospholipase activity"/>
    <property type="evidence" value="ECO:0007669"/>
    <property type="project" value="UniProtKB-EC"/>
</dbReference>
<evidence type="ECO:0000256" key="3">
    <source>
        <dbReference type="ARBA" id="ARBA00013274"/>
    </source>
</evidence>
<dbReference type="InterPro" id="IPR016035">
    <property type="entry name" value="Acyl_Trfase/lysoPLipase"/>
</dbReference>
<dbReference type="EC" id="3.1.1.5" evidence="3 14"/>
<feature type="domain" description="PNPLA" evidence="17">
    <location>
        <begin position="1215"/>
        <end position="1379"/>
    </location>
</feature>
<dbReference type="Pfam" id="PF00027">
    <property type="entry name" value="cNMP_binding"/>
    <property type="match status" value="1"/>
</dbReference>
<dbReference type="PANTHER" id="PTHR14226:SF29">
    <property type="entry name" value="NEUROPATHY TARGET ESTERASE SWS"/>
    <property type="match status" value="1"/>
</dbReference>
<protein>
    <recommendedName>
        <fullName evidence="4 14">Lysophospholipase NTE1</fullName>
        <ecNumber evidence="3 14">3.1.1.5</ecNumber>
    </recommendedName>
    <alternativeName>
        <fullName evidence="14">Intracellular phospholipase B</fullName>
    </alternativeName>
</protein>
<dbReference type="FunFam" id="3.40.1090.10:FF:000007">
    <property type="entry name" value="Lysophospholipase NTE1"/>
    <property type="match status" value="1"/>
</dbReference>
<organism evidence="18 19">
    <name type="scientific">Dispira parvispora</name>
    <dbReference type="NCBI Taxonomy" id="1520584"/>
    <lineage>
        <taxon>Eukaryota</taxon>
        <taxon>Fungi</taxon>
        <taxon>Fungi incertae sedis</taxon>
        <taxon>Zoopagomycota</taxon>
        <taxon>Kickxellomycotina</taxon>
        <taxon>Dimargaritomycetes</taxon>
        <taxon>Dimargaritales</taxon>
        <taxon>Dimargaritaceae</taxon>
        <taxon>Dispira</taxon>
    </lineage>
</organism>
<proteinExistence type="inferred from homology"/>
<keyword evidence="9 13" id="KW-0442">Lipid degradation</keyword>
<keyword evidence="8 14" id="KW-0256">Endoplasmic reticulum</keyword>
<dbReference type="GO" id="GO:0046470">
    <property type="term" value="P:phosphatidylcholine metabolic process"/>
    <property type="evidence" value="ECO:0007669"/>
    <property type="project" value="InterPro"/>
</dbReference>
<dbReference type="InterPro" id="IPR001423">
    <property type="entry name" value="LysoPLipase_patatin_CS"/>
</dbReference>
<evidence type="ECO:0000259" key="17">
    <source>
        <dbReference type="PROSITE" id="PS51635"/>
    </source>
</evidence>
<comment type="similarity">
    <text evidence="2 14">Belongs to the NTE family.</text>
</comment>
<keyword evidence="11 13" id="KW-0443">Lipid metabolism</keyword>
<keyword evidence="5" id="KW-0812">Transmembrane</keyword>
<keyword evidence="12" id="KW-0472">Membrane</keyword>
<evidence type="ECO:0000256" key="6">
    <source>
        <dbReference type="ARBA" id="ARBA00022737"/>
    </source>
</evidence>
<dbReference type="SUPFAM" id="SSF51206">
    <property type="entry name" value="cAMP-binding domain-like"/>
    <property type="match status" value="3"/>
</dbReference>
<dbReference type="PROSITE" id="PS50042">
    <property type="entry name" value="CNMP_BINDING_3"/>
    <property type="match status" value="3"/>
</dbReference>
<evidence type="ECO:0000313" key="19">
    <source>
        <dbReference type="Proteomes" id="UP001150925"/>
    </source>
</evidence>
<dbReference type="PANTHER" id="PTHR14226">
    <property type="entry name" value="NEUROPATHY TARGET ESTERASE/SWISS CHEESE D.MELANOGASTER"/>
    <property type="match status" value="1"/>
</dbReference>
<feature type="domain" description="Cyclic nucleotide-binding" evidence="16">
    <location>
        <begin position="687"/>
        <end position="788"/>
    </location>
</feature>
<dbReference type="Pfam" id="PF24179">
    <property type="entry name" value="NTE_Ploop"/>
    <property type="match status" value="1"/>
</dbReference>
<dbReference type="InterPro" id="IPR000595">
    <property type="entry name" value="cNMP-bd_dom"/>
</dbReference>
<name>A0A9W8E200_9FUNG</name>
<comment type="function">
    <text evidence="14">Intracellular phospholipase B that catalyzes the double deacylation of phosphatidylcholine (PC) to glycerophosphocholine (GroPCho). Plays an important role in membrane lipid homeostasis.</text>
</comment>
<evidence type="ECO:0000256" key="13">
    <source>
        <dbReference type="PROSITE-ProRule" id="PRU01161"/>
    </source>
</evidence>
<dbReference type="EMBL" id="JANBPY010001463">
    <property type="protein sequence ID" value="KAJ1959940.1"/>
    <property type="molecule type" value="Genomic_DNA"/>
</dbReference>
<dbReference type="SMART" id="SM00100">
    <property type="entry name" value="cNMP"/>
    <property type="match status" value="2"/>
</dbReference>
<comment type="subcellular location">
    <subcellularLocation>
        <location evidence="1 14">Endoplasmic reticulum membrane</location>
    </subcellularLocation>
</comment>
<feature type="region of interest" description="Disordered" evidence="15">
    <location>
        <begin position="183"/>
        <end position="261"/>
    </location>
</feature>
<evidence type="ECO:0000256" key="8">
    <source>
        <dbReference type="ARBA" id="ARBA00022824"/>
    </source>
</evidence>
<dbReference type="CDD" id="cd00038">
    <property type="entry name" value="CAP_ED"/>
    <property type="match status" value="3"/>
</dbReference>
<dbReference type="Proteomes" id="UP001150925">
    <property type="component" value="Unassembled WGS sequence"/>
</dbReference>
<keyword evidence="7 13" id="KW-0378">Hydrolase</keyword>
<keyword evidence="6" id="KW-0677">Repeat</keyword>
<comment type="caution">
    <text evidence="18">The sequence shown here is derived from an EMBL/GenBank/DDBJ whole genome shotgun (WGS) entry which is preliminary data.</text>
</comment>
<gene>
    <name evidence="18" type="primary">NTE1</name>
    <name evidence="18" type="ORF">IWQ62_004415</name>
</gene>
<feature type="region of interest" description="Disordered" evidence="15">
    <location>
        <begin position="588"/>
        <end position="633"/>
    </location>
</feature>
<dbReference type="OrthoDB" id="421051at2759"/>
<keyword evidence="19" id="KW-1185">Reference proteome</keyword>
<evidence type="ECO:0000256" key="1">
    <source>
        <dbReference type="ARBA" id="ARBA00004586"/>
    </source>
</evidence>
<feature type="domain" description="Cyclic nucleotide-binding" evidence="16">
    <location>
        <begin position="52"/>
        <end position="100"/>
    </location>
</feature>
<reference evidence="18" key="1">
    <citation type="submission" date="2022-07" db="EMBL/GenBank/DDBJ databases">
        <title>Phylogenomic reconstructions and comparative analyses of Kickxellomycotina fungi.</title>
        <authorList>
            <person name="Reynolds N.K."/>
            <person name="Stajich J.E."/>
            <person name="Barry K."/>
            <person name="Grigoriev I.V."/>
            <person name="Crous P."/>
            <person name="Smith M.E."/>
        </authorList>
    </citation>
    <scope>NUCLEOTIDE SEQUENCE</scope>
    <source>
        <strain evidence="18">RSA 1196</strain>
    </source>
</reference>
<sequence length="1517" mass="167337">MFAGILARALSAFDLHPDSFLDDDSTEGQPEPKLGGGFPHDFLSVFLSSIQIFGYLEQPVFRELARHLQTRRLLAGETMFCDDTHDQNFYIVVDGSVQVYLPLEDHPTSAAPYADQGEPPVATPWERRQRAEGIPSSTGLGITESWSTSPSGSPLTTGFSADNPSRTTDARYTPKEDLLAADQSPSRLQSPTAHLSPSVPHGCSSLPKLPDLVDPSTTSPLHFPATSEESYQGESDVGESHDEETASWTSQDSDASSEEDPFTHHQLLTEVKAGQILSSLFGILSLVTNNTSLRQSPPSTVNPSYKTDPVPLHRTCSPSLSVVDSFPVHDVFPNLNSEATARKSTLAQPLEMLRTHPSIIARATVDTTLAVLPAEAFHKLSHKFPKSTAHIVQVILTRLQRATFMILQNYFGVHHELHALERGVSHLCSSEVPSLLANSLSLNHLRTHFLQRRMPADLIPGDGFSKHSRVTPHATHHTPTACRRNFSFHRRCQNVESSPFSPHLPSPWGHGRVEKTSDEYPFPLPGVLNTPGGKVSTPHVEKESLTDRNDPLVLHRNTFAGKDDYAAVRDMVFESMCANLGLPADSTMNPPPFPSLPSISRRSSLSSRRSGHSPLSSRAPSQIHTGIQERSRVPARHSPTFIGSVQHGELSSTTSTALRRRSGRFVMAAPLPLPPPSNMQNEVELIYLPKGTQIIHQNERAPGLFYVIDGLLVAHTSVETRTSSGGNWEAHSNRTTQGSLGKSLFHIKPGGLAGYLGCVSDYPSFVHISAKSDTVVGFIPKKALDRMVDYYPSILLTLAKRIVSRLSPMVLYMDYALDWGQANPGQIVYREGAPADSIHVVLNGRLRAIRMKRKPTATSGFHIIREFGQGESIGEIEVLTDSVRYFTLHAIRDTEYVRLPKTLFYALAKRHPEVTFQISRVLAMRANNVLEHQLRDNVQSLDTLSFAPGALHSGSRYDTPPPPSPLGSLANFPITGLGKNNVNLRTIGILPVHRTVPVTDFAVRLHEALLAIGTTAALLNSTTVSSVLGKRSFSRMGKLKLMAWLAEQEQKYRLVLYVADSGASSSWTQQCIRQADCILLVGLGDGDPSIGEYERLLVSTKTTARKELILLHEARHCASGTSQRWLKSRLWIHAHHHVQMPSSRPILFNPSGVGGLALYPAGVDIRSALSTIKGRFKKYYSKFIPETPPTPSAYLGHRSDFSRLARRLCGQSVGLVLGGGGARGIAHLGVIRALEEAGIPIDMVGGTSIGAFMGGLYARDSDSWAILGWARMFSGRMTSVWRQLLDITYPVTSYVTGHEFNRTIWKVFGDNQIEDMWLPYFCITANITHSREEVHQTGYLWRYVRASMSLSGFLPPLCDNGHMLLDGGYLDNLPVQVMKSMGADVIFAIDVAADDDTSPMDFGDAVSGWRVLWSRWNPFGRTKIPNLAEIQSRLAYVSCVKLMEEAKQIPGCVYMKPPVQEFGVLQFGSFDDIFNAGYFYGKRCVETWTRQGLLDQWKYGGTQRKAEAVRLTRRNSV</sequence>
<evidence type="ECO:0000256" key="2">
    <source>
        <dbReference type="ARBA" id="ARBA00006636"/>
    </source>
</evidence>
<evidence type="ECO:0000256" key="11">
    <source>
        <dbReference type="ARBA" id="ARBA00023098"/>
    </source>
</evidence>
<evidence type="ECO:0000256" key="9">
    <source>
        <dbReference type="ARBA" id="ARBA00022963"/>
    </source>
</evidence>
<dbReference type="PROSITE" id="PS01237">
    <property type="entry name" value="UPF0028"/>
    <property type="match status" value="1"/>
</dbReference>
<feature type="active site" description="Proton acceptor" evidence="13">
    <location>
        <position position="1366"/>
    </location>
</feature>
<feature type="compositionally biased region" description="Low complexity" evidence="15">
    <location>
        <begin position="596"/>
        <end position="618"/>
    </location>
</feature>
<feature type="region of interest" description="Disordered" evidence="15">
    <location>
        <begin position="110"/>
        <end position="170"/>
    </location>
</feature>
<feature type="domain" description="Cyclic nucleotide-binding" evidence="16">
    <location>
        <begin position="794"/>
        <end position="907"/>
    </location>
</feature>
<evidence type="ECO:0000256" key="7">
    <source>
        <dbReference type="ARBA" id="ARBA00022801"/>
    </source>
</evidence>
<evidence type="ECO:0000256" key="5">
    <source>
        <dbReference type="ARBA" id="ARBA00022692"/>
    </source>
</evidence>
<dbReference type="Gene3D" id="2.60.120.10">
    <property type="entry name" value="Jelly Rolls"/>
    <property type="match status" value="4"/>
</dbReference>
<dbReference type="InterPro" id="IPR018490">
    <property type="entry name" value="cNMP-bd_dom_sf"/>
</dbReference>
<feature type="short sequence motif" description="GXSXG" evidence="13">
    <location>
        <begin position="1246"/>
        <end position="1250"/>
    </location>
</feature>
<feature type="compositionally biased region" description="Low complexity" evidence="15">
    <location>
        <begin position="143"/>
        <end position="160"/>
    </location>
</feature>
<dbReference type="InterPro" id="IPR014710">
    <property type="entry name" value="RmlC-like_jellyroll"/>
</dbReference>
<comment type="catalytic activity">
    <reaction evidence="14">
        <text>a 1-acyl-sn-glycero-3-phosphocholine + H2O = sn-glycerol 3-phosphocholine + a fatty acid + H(+)</text>
        <dbReference type="Rhea" id="RHEA:15177"/>
        <dbReference type="ChEBI" id="CHEBI:15377"/>
        <dbReference type="ChEBI" id="CHEBI:15378"/>
        <dbReference type="ChEBI" id="CHEBI:16870"/>
        <dbReference type="ChEBI" id="CHEBI:28868"/>
        <dbReference type="ChEBI" id="CHEBI:58168"/>
        <dbReference type="EC" id="3.1.1.5"/>
    </reaction>
</comment>
<feature type="short sequence motif" description="GXGXXG" evidence="13">
    <location>
        <begin position="1219"/>
        <end position="1224"/>
    </location>
</feature>
<evidence type="ECO:0000256" key="15">
    <source>
        <dbReference type="SAM" id="MobiDB-lite"/>
    </source>
</evidence>
<evidence type="ECO:0000256" key="4">
    <source>
        <dbReference type="ARBA" id="ARBA00018317"/>
    </source>
</evidence>
<feature type="region of interest" description="Disordered" evidence="15">
    <location>
        <begin position="526"/>
        <end position="545"/>
    </location>
</feature>
<dbReference type="PROSITE" id="PS51635">
    <property type="entry name" value="PNPLA"/>
    <property type="match status" value="1"/>
</dbReference>
<dbReference type="Pfam" id="PF01734">
    <property type="entry name" value="Patatin"/>
    <property type="match status" value="1"/>
</dbReference>
<evidence type="ECO:0000256" key="10">
    <source>
        <dbReference type="ARBA" id="ARBA00022989"/>
    </source>
</evidence>
<evidence type="ECO:0000256" key="14">
    <source>
        <dbReference type="RuleBase" id="RU362043"/>
    </source>
</evidence>
<evidence type="ECO:0000313" key="18">
    <source>
        <dbReference type="EMBL" id="KAJ1959940.1"/>
    </source>
</evidence>